<dbReference type="PROSITE" id="PS50999">
    <property type="entry name" value="COX2_TM"/>
    <property type="match status" value="1"/>
</dbReference>
<reference evidence="22 23" key="1">
    <citation type="submission" date="2020-02" db="EMBL/GenBank/DDBJ databases">
        <title>Albibacoteraceae fam. nov., the first described family within the subdivision 4 Verrucomicrobia.</title>
        <authorList>
            <person name="Xi F."/>
        </authorList>
    </citation>
    <scope>NUCLEOTIDE SEQUENCE [LARGE SCALE GENOMIC DNA]</scope>
    <source>
        <strain evidence="22 23">CK1056</strain>
    </source>
</reference>
<evidence type="ECO:0000256" key="16">
    <source>
        <dbReference type="RuleBase" id="RU000456"/>
    </source>
</evidence>
<keyword evidence="9 16" id="KW-0249">Electron transport</keyword>
<keyword evidence="22" id="KW-0560">Oxidoreductase</keyword>
<dbReference type="PROSITE" id="PS00078">
    <property type="entry name" value="COX2"/>
    <property type="match status" value="1"/>
</dbReference>
<keyword evidence="12 17" id="KW-0186">Copper</keyword>
<evidence type="ECO:0000313" key="22">
    <source>
        <dbReference type="EMBL" id="NDV63336.1"/>
    </source>
</evidence>
<dbReference type="GO" id="GO:0020037">
    <property type="term" value="F:heme binding"/>
    <property type="evidence" value="ECO:0007669"/>
    <property type="project" value="InterPro"/>
</dbReference>
<dbReference type="GO" id="GO:0042773">
    <property type="term" value="P:ATP synthesis coupled electron transport"/>
    <property type="evidence" value="ECO:0007669"/>
    <property type="project" value="TreeGrafter"/>
</dbReference>
<dbReference type="InterPro" id="IPR014222">
    <property type="entry name" value="Cyt_c_oxidase_su2"/>
</dbReference>
<name>A0A6B2M4Q3_9BACT</name>
<evidence type="ECO:0000259" key="20">
    <source>
        <dbReference type="PROSITE" id="PS50999"/>
    </source>
</evidence>
<comment type="caution">
    <text evidence="22">The sequence shown here is derived from an EMBL/GenBank/DDBJ whole genome shotgun (WGS) entry which is preliminary data.</text>
</comment>
<evidence type="ECO:0000256" key="6">
    <source>
        <dbReference type="ARBA" id="ARBA00022692"/>
    </source>
</evidence>
<keyword evidence="7 15" id="KW-0479">Metal-binding</keyword>
<dbReference type="InterPro" id="IPR036909">
    <property type="entry name" value="Cyt_c-like_dom_sf"/>
</dbReference>
<comment type="function">
    <text evidence="14 17">Subunits I and II form the functional core of the enzyme complex. Electrons originating in cytochrome c are transferred via heme a and Cu(A) to the binuclear center formed by heme a3 and Cu(B).</text>
</comment>
<evidence type="ECO:0000259" key="19">
    <source>
        <dbReference type="PROSITE" id="PS50857"/>
    </source>
</evidence>
<feature type="domain" description="Cytochrome oxidase subunit II transmembrane region profile" evidence="20">
    <location>
        <begin position="33"/>
        <end position="132"/>
    </location>
</feature>
<dbReference type="InterPro" id="IPR011759">
    <property type="entry name" value="Cyt_c_oxidase_su2_TM_dom"/>
</dbReference>
<dbReference type="Gene3D" id="1.10.287.90">
    <property type="match status" value="1"/>
</dbReference>
<dbReference type="NCBIfam" id="TIGR02866">
    <property type="entry name" value="CoxB"/>
    <property type="match status" value="1"/>
</dbReference>
<dbReference type="GO" id="GO:0016491">
    <property type="term" value="F:oxidoreductase activity"/>
    <property type="evidence" value="ECO:0007669"/>
    <property type="project" value="UniProtKB-KW"/>
</dbReference>
<feature type="domain" description="Cytochrome c" evidence="21">
    <location>
        <begin position="276"/>
        <end position="382"/>
    </location>
</feature>
<dbReference type="InterPro" id="IPR008972">
    <property type="entry name" value="Cupredoxin"/>
</dbReference>
<dbReference type="RefSeq" id="WP_163966757.1">
    <property type="nucleotide sequence ID" value="NZ_JAAGNX010000003.1"/>
</dbReference>
<keyword evidence="23" id="KW-1185">Reference proteome</keyword>
<dbReference type="GO" id="GO:0004129">
    <property type="term" value="F:cytochrome-c oxidase activity"/>
    <property type="evidence" value="ECO:0007669"/>
    <property type="project" value="UniProtKB-EC"/>
</dbReference>
<dbReference type="SUPFAM" id="SSF49503">
    <property type="entry name" value="Cupredoxins"/>
    <property type="match status" value="1"/>
</dbReference>
<dbReference type="Pfam" id="PF00034">
    <property type="entry name" value="Cytochrom_C"/>
    <property type="match status" value="1"/>
</dbReference>
<feature type="domain" description="Cytochrome oxidase subunit II copper A binding" evidence="19">
    <location>
        <begin position="137"/>
        <end position="249"/>
    </location>
</feature>
<evidence type="ECO:0000259" key="21">
    <source>
        <dbReference type="PROSITE" id="PS51007"/>
    </source>
</evidence>
<evidence type="ECO:0000256" key="9">
    <source>
        <dbReference type="ARBA" id="ARBA00022982"/>
    </source>
</evidence>
<comment type="similarity">
    <text evidence="2 16">Belongs to the cytochrome c oxidase subunit 2 family.</text>
</comment>
<evidence type="ECO:0000256" key="8">
    <source>
        <dbReference type="ARBA" id="ARBA00022967"/>
    </source>
</evidence>
<comment type="subcellular location">
    <subcellularLocation>
        <location evidence="16">Cell membrane</location>
        <topology evidence="16">Multi-pass membrane protein</topology>
    </subcellularLocation>
    <subcellularLocation>
        <location evidence="1">Membrane</location>
        <topology evidence="1">Multi-pass membrane protein</topology>
    </subcellularLocation>
</comment>
<keyword evidence="11 15" id="KW-0408">Iron</keyword>
<feature type="transmembrane region" description="Helical" evidence="18">
    <location>
        <begin position="55"/>
        <end position="81"/>
    </location>
</feature>
<dbReference type="SUPFAM" id="SSF81464">
    <property type="entry name" value="Cytochrome c oxidase subunit II-like, transmembrane region"/>
    <property type="match status" value="1"/>
</dbReference>
<feature type="transmembrane region" description="Helical" evidence="18">
    <location>
        <begin position="6"/>
        <end position="25"/>
    </location>
</feature>
<dbReference type="PANTHER" id="PTHR22888">
    <property type="entry name" value="CYTOCHROME C OXIDASE, SUBUNIT II"/>
    <property type="match status" value="1"/>
</dbReference>
<evidence type="ECO:0000256" key="4">
    <source>
        <dbReference type="ARBA" id="ARBA00022617"/>
    </source>
</evidence>
<evidence type="ECO:0000256" key="7">
    <source>
        <dbReference type="ARBA" id="ARBA00022723"/>
    </source>
</evidence>
<keyword evidence="6 16" id="KW-0812">Transmembrane</keyword>
<accession>A0A6B2M4Q3</accession>
<dbReference type="GO" id="GO:0005507">
    <property type="term" value="F:copper ion binding"/>
    <property type="evidence" value="ECO:0007669"/>
    <property type="project" value="InterPro"/>
</dbReference>
<evidence type="ECO:0000256" key="5">
    <source>
        <dbReference type="ARBA" id="ARBA00022660"/>
    </source>
</evidence>
<evidence type="ECO:0000313" key="23">
    <source>
        <dbReference type="Proteomes" id="UP000478417"/>
    </source>
</evidence>
<evidence type="ECO:0000256" key="15">
    <source>
        <dbReference type="PROSITE-ProRule" id="PRU00433"/>
    </source>
</evidence>
<protein>
    <recommendedName>
        <fullName evidence="17">Cytochrome c oxidase subunit 2</fullName>
        <ecNumber evidence="17">7.1.1.9</ecNumber>
    </recommendedName>
</protein>
<dbReference type="InterPro" id="IPR045187">
    <property type="entry name" value="CcO_II"/>
</dbReference>
<evidence type="ECO:0000256" key="1">
    <source>
        <dbReference type="ARBA" id="ARBA00004141"/>
    </source>
</evidence>
<keyword evidence="5 16" id="KW-0679">Respiratory chain</keyword>
<sequence length="382" mass="42447">MKWLGYIWIGILLIVTAISIPQCLYTGEEGSFFNMTGQQSALDPMGPIAQNQANIFYITLWVTLFLFITVGGALAFAIWKFRVRKGDDPNYIPPQSHGHPLIEVGLVVASAALLVVIAIPTFGGIILKKKIPAEFEADAIDVTVTGYQWWWGFEYPEEGIHTANELVFPAGRAVRLSLRANDVIHSFWLPKLAGKTDLMPGQQNMMWIKADEPGYFWGQCAEYCGDSHAYMLFRARALSEEDWEAWLASQKRKTVVGGADYTPVAITESAEDLDTELIKHGTELFVENCVRCHSVDSMIQTSGPNLAHFGSRSSIAAGWLENNAENLAHWILNPDQVKPGNFMWAGFPDPNDPKAVQMEGLKDANLTKSDVDALVAYLYTLK</sequence>
<dbReference type="InterPro" id="IPR036257">
    <property type="entry name" value="Cyt_c_oxidase_su2_TM_sf"/>
</dbReference>
<evidence type="ECO:0000256" key="13">
    <source>
        <dbReference type="ARBA" id="ARBA00023136"/>
    </source>
</evidence>
<dbReference type="InterPro" id="IPR009056">
    <property type="entry name" value="Cyt_c-like_dom"/>
</dbReference>
<keyword evidence="8" id="KW-1278">Translocase</keyword>
<comment type="cofactor">
    <cofactor evidence="17">
        <name>Cu cation</name>
        <dbReference type="ChEBI" id="CHEBI:23378"/>
    </cofactor>
    <text evidence="17">Binds a copper A center.</text>
</comment>
<gene>
    <name evidence="22" type="primary">coxB</name>
    <name evidence="22" type="ORF">G0Q06_12795</name>
</gene>
<dbReference type="SUPFAM" id="SSF46626">
    <property type="entry name" value="Cytochrome c"/>
    <property type="match status" value="1"/>
</dbReference>
<organism evidence="22 23">
    <name type="scientific">Oceanipulchritudo coccoides</name>
    <dbReference type="NCBI Taxonomy" id="2706888"/>
    <lineage>
        <taxon>Bacteria</taxon>
        <taxon>Pseudomonadati</taxon>
        <taxon>Verrucomicrobiota</taxon>
        <taxon>Opitutia</taxon>
        <taxon>Puniceicoccales</taxon>
        <taxon>Oceanipulchritudinaceae</taxon>
        <taxon>Oceanipulchritudo</taxon>
    </lineage>
</organism>
<dbReference type="EMBL" id="JAAGNX010000003">
    <property type="protein sequence ID" value="NDV63336.1"/>
    <property type="molecule type" value="Genomic_DNA"/>
</dbReference>
<dbReference type="Gene3D" id="2.60.40.420">
    <property type="entry name" value="Cupredoxins - blue copper proteins"/>
    <property type="match status" value="1"/>
</dbReference>
<dbReference type="Pfam" id="PF00116">
    <property type="entry name" value="COX2"/>
    <property type="match status" value="1"/>
</dbReference>
<evidence type="ECO:0000256" key="17">
    <source>
        <dbReference type="RuleBase" id="RU004024"/>
    </source>
</evidence>
<evidence type="ECO:0000256" key="3">
    <source>
        <dbReference type="ARBA" id="ARBA00022448"/>
    </source>
</evidence>
<evidence type="ECO:0000256" key="2">
    <source>
        <dbReference type="ARBA" id="ARBA00007866"/>
    </source>
</evidence>
<dbReference type="InterPro" id="IPR002429">
    <property type="entry name" value="CcO_II-like_C"/>
</dbReference>
<comment type="catalytic activity">
    <reaction evidence="17">
        <text>4 Fe(II)-[cytochrome c] + O2 + 8 H(+)(in) = 4 Fe(III)-[cytochrome c] + 2 H2O + 4 H(+)(out)</text>
        <dbReference type="Rhea" id="RHEA:11436"/>
        <dbReference type="Rhea" id="RHEA-COMP:10350"/>
        <dbReference type="Rhea" id="RHEA-COMP:14399"/>
        <dbReference type="ChEBI" id="CHEBI:15377"/>
        <dbReference type="ChEBI" id="CHEBI:15378"/>
        <dbReference type="ChEBI" id="CHEBI:15379"/>
        <dbReference type="ChEBI" id="CHEBI:29033"/>
        <dbReference type="ChEBI" id="CHEBI:29034"/>
        <dbReference type="EC" id="7.1.1.9"/>
    </reaction>
</comment>
<keyword evidence="4 15" id="KW-0349">Heme</keyword>
<evidence type="ECO:0000256" key="18">
    <source>
        <dbReference type="SAM" id="Phobius"/>
    </source>
</evidence>
<dbReference type="AlphaFoldDB" id="A0A6B2M4Q3"/>
<evidence type="ECO:0000256" key="11">
    <source>
        <dbReference type="ARBA" id="ARBA00023004"/>
    </source>
</evidence>
<evidence type="ECO:0000256" key="14">
    <source>
        <dbReference type="ARBA" id="ARBA00024688"/>
    </source>
</evidence>
<proteinExistence type="inferred from homology"/>
<dbReference type="PROSITE" id="PS51007">
    <property type="entry name" value="CYTC"/>
    <property type="match status" value="1"/>
</dbReference>
<dbReference type="EC" id="7.1.1.9" evidence="17"/>
<dbReference type="InterPro" id="IPR034236">
    <property type="entry name" value="CuRO_CcO_Caa3_II"/>
</dbReference>
<dbReference type="GO" id="GO:0005886">
    <property type="term" value="C:plasma membrane"/>
    <property type="evidence" value="ECO:0007669"/>
    <property type="project" value="UniProtKB-SubCell"/>
</dbReference>
<evidence type="ECO:0000256" key="10">
    <source>
        <dbReference type="ARBA" id="ARBA00022989"/>
    </source>
</evidence>
<dbReference type="CDD" id="cd04213">
    <property type="entry name" value="CuRO_CcO_Caa3_II"/>
    <property type="match status" value="1"/>
</dbReference>
<keyword evidence="3 16" id="KW-0813">Transport</keyword>
<keyword evidence="10 18" id="KW-1133">Transmembrane helix</keyword>
<evidence type="ECO:0000256" key="12">
    <source>
        <dbReference type="ARBA" id="ARBA00023008"/>
    </source>
</evidence>
<dbReference type="PANTHER" id="PTHR22888:SF9">
    <property type="entry name" value="CYTOCHROME C OXIDASE SUBUNIT 2"/>
    <property type="match status" value="1"/>
</dbReference>
<dbReference type="InterPro" id="IPR001505">
    <property type="entry name" value="Copper_CuA"/>
</dbReference>
<keyword evidence="13 18" id="KW-0472">Membrane</keyword>
<feature type="transmembrane region" description="Helical" evidence="18">
    <location>
        <begin position="101"/>
        <end position="127"/>
    </location>
</feature>
<dbReference type="PROSITE" id="PS50857">
    <property type="entry name" value="COX2_CUA"/>
    <property type="match status" value="1"/>
</dbReference>
<dbReference type="Proteomes" id="UP000478417">
    <property type="component" value="Unassembled WGS sequence"/>
</dbReference>
<dbReference type="Pfam" id="PF02790">
    <property type="entry name" value="COX2_TM"/>
    <property type="match status" value="1"/>
</dbReference>